<gene>
    <name evidence="1" type="ORF">HPB47_011700</name>
</gene>
<protein>
    <submittedName>
        <fullName evidence="1">Uncharacterized protein</fullName>
    </submittedName>
</protein>
<proteinExistence type="predicted"/>
<reference evidence="1 2" key="1">
    <citation type="journal article" date="2020" name="Cell">
        <title>Large-Scale Comparative Analyses of Tick Genomes Elucidate Their Genetic Diversity and Vector Capacities.</title>
        <authorList>
            <consortium name="Tick Genome and Microbiome Consortium (TIGMIC)"/>
            <person name="Jia N."/>
            <person name="Wang J."/>
            <person name="Shi W."/>
            <person name="Du L."/>
            <person name="Sun Y."/>
            <person name="Zhan W."/>
            <person name="Jiang J.F."/>
            <person name="Wang Q."/>
            <person name="Zhang B."/>
            <person name="Ji P."/>
            <person name="Bell-Sakyi L."/>
            <person name="Cui X.M."/>
            <person name="Yuan T.T."/>
            <person name="Jiang B.G."/>
            <person name="Yang W.F."/>
            <person name="Lam T.T."/>
            <person name="Chang Q.C."/>
            <person name="Ding S.J."/>
            <person name="Wang X.J."/>
            <person name="Zhu J.G."/>
            <person name="Ruan X.D."/>
            <person name="Zhao L."/>
            <person name="Wei J.T."/>
            <person name="Ye R.Z."/>
            <person name="Que T.C."/>
            <person name="Du C.H."/>
            <person name="Zhou Y.H."/>
            <person name="Cheng J.X."/>
            <person name="Dai P.F."/>
            <person name="Guo W.B."/>
            <person name="Han X.H."/>
            <person name="Huang E.J."/>
            <person name="Li L.F."/>
            <person name="Wei W."/>
            <person name="Gao Y.C."/>
            <person name="Liu J.Z."/>
            <person name="Shao H.Z."/>
            <person name="Wang X."/>
            <person name="Wang C.C."/>
            <person name="Yang T.C."/>
            <person name="Huo Q.B."/>
            <person name="Li W."/>
            <person name="Chen H.Y."/>
            <person name="Chen S.E."/>
            <person name="Zhou L.G."/>
            <person name="Ni X.B."/>
            <person name="Tian J.H."/>
            <person name="Sheng Y."/>
            <person name="Liu T."/>
            <person name="Pan Y.S."/>
            <person name="Xia L.Y."/>
            <person name="Li J."/>
            <person name="Zhao F."/>
            <person name="Cao W.C."/>
        </authorList>
    </citation>
    <scope>NUCLEOTIDE SEQUENCE [LARGE SCALE GENOMIC DNA]</scope>
    <source>
        <strain evidence="1">Iper-2018</strain>
    </source>
</reference>
<evidence type="ECO:0000313" key="2">
    <source>
        <dbReference type="Proteomes" id="UP000805193"/>
    </source>
</evidence>
<evidence type="ECO:0000313" key="1">
    <source>
        <dbReference type="EMBL" id="KAG0411172.1"/>
    </source>
</evidence>
<accession>A0AC60NVL0</accession>
<comment type="caution">
    <text evidence="1">The sequence shown here is derived from an EMBL/GenBank/DDBJ whole genome shotgun (WGS) entry which is preliminary data.</text>
</comment>
<keyword evidence="2" id="KW-1185">Reference proteome</keyword>
<dbReference type="Proteomes" id="UP000805193">
    <property type="component" value="Unassembled WGS sequence"/>
</dbReference>
<name>A0AC60NVL0_IXOPE</name>
<sequence length="214" mass="23310">MSLAVPPPFLPVPGNPVLPWKQGDAHEPAQRKALLLHCLGVESQQIFYILLETHLPVPGLREPPEGQKTSTAPDGYDVTLAVREIYLAVTSNRAQLPGEFIDAFVAELRDMLSNCEFGFMVDEFIRDQLVAKKSVNPLAKRKAAPGGTCLTLDRALVIGCLVEETVRYCKDLISASALQKVDAKLTRSAEKPPRPREVPPAALTEAAPPEKLPA</sequence>
<dbReference type="EMBL" id="JABSTQ010011456">
    <property type="protein sequence ID" value="KAG0411172.1"/>
    <property type="molecule type" value="Genomic_DNA"/>
</dbReference>
<organism evidence="1 2">
    <name type="scientific">Ixodes persulcatus</name>
    <name type="common">Taiga tick</name>
    <dbReference type="NCBI Taxonomy" id="34615"/>
    <lineage>
        <taxon>Eukaryota</taxon>
        <taxon>Metazoa</taxon>
        <taxon>Ecdysozoa</taxon>
        <taxon>Arthropoda</taxon>
        <taxon>Chelicerata</taxon>
        <taxon>Arachnida</taxon>
        <taxon>Acari</taxon>
        <taxon>Parasitiformes</taxon>
        <taxon>Ixodida</taxon>
        <taxon>Ixodoidea</taxon>
        <taxon>Ixodidae</taxon>
        <taxon>Ixodinae</taxon>
        <taxon>Ixodes</taxon>
    </lineage>
</organism>